<feature type="chain" id="PRO_5043485742" evidence="1">
    <location>
        <begin position="21"/>
        <end position="312"/>
    </location>
</feature>
<organism evidence="2 3">
    <name type="scientific">Orbilia brochopaga</name>
    <dbReference type="NCBI Taxonomy" id="3140254"/>
    <lineage>
        <taxon>Eukaryota</taxon>
        <taxon>Fungi</taxon>
        <taxon>Dikarya</taxon>
        <taxon>Ascomycota</taxon>
        <taxon>Pezizomycotina</taxon>
        <taxon>Orbiliomycetes</taxon>
        <taxon>Orbiliales</taxon>
        <taxon>Orbiliaceae</taxon>
        <taxon>Orbilia</taxon>
    </lineage>
</organism>
<accession>A0AAV9V181</accession>
<sequence>MLVIAKLTVTITSFSVSTIASSTDNIGTQTATVTATDVTTVTSTVTEGNTQSETLVLRSDSGGSAAAKRRRSATLVKRQQRVIPAFATAECPEASAFSSACNCIGITPGGTLYIHVNGTTTSTIPRTTSTTVPEVHEATTTVTSTARTLTTSTVFTTVAPTVTAWIFRIGVAEDDPVTNYRGQFWTTVTEDASPFTTRLAYIPASSSDAAPVFIADPDGNIRGGGQNKIFAAASGEVSEPFYLLEDVGSLTEVPCKFDINTFDVTCSSPSQQNWVGANKANSRAVIFNTGNSGDFSSCCTGPFSMKAVPIFD</sequence>
<feature type="signal peptide" evidence="1">
    <location>
        <begin position="1"/>
        <end position="20"/>
    </location>
</feature>
<gene>
    <name evidence="2" type="ORF">TWF696_005584</name>
</gene>
<dbReference type="AlphaFoldDB" id="A0AAV9V181"/>
<dbReference type="Proteomes" id="UP001375240">
    <property type="component" value="Unassembled WGS sequence"/>
</dbReference>
<proteinExistence type="predicted"/>
<evidence type="ECO:0000313" key="2">
    <source>
        <dbReference type="EMBL" id="KAK6353621.1"/>
    </source>
</evidence>
<comment type="caution">
    <text evidence="2">The sequence shown here is derived from an EMBL/GenBank/DDBJ whole genome shotgun (WGS) entry which is preliminary data.</text>
</comment>
<protein>
    <submittedName>
        <fullName evidence="2">Uncharacterized protein</fullName>
    </submittedName>
</protein>
<evidence type="ECO:0000313" key="3">
    <source>
        <dbReference type="Proteomes" id="UP001375240"/>
    </source>
</evidence>
<keyword evidence="3" id="KW-1185">Reference proteome</keyword>
<dbReference type="EMBL" id="JAVHNQ010000003">
    <property type="protein sequence ID" value="KAK6353621.1"/>
    <property type="molecule type" value="Genomic_DNA"/>
</dbReference>
<reference evidence="2 3" key="1">
    <citation type="submission" date="2019-10" db="EMBL/GenBank/DDBJ databases">
        <authorList>
            <person name="Palmer J.M."/>
        </authorList>
    </citation>
    <scope>NUCLEOTIDE SEQUENCE [LARGE SCALE GENOMIC DNA]</scope>
    <source>
        <strain evidence="2 3">TWF696</strain>
    </source>
</reference>
<name>A0AAV9V181_9PEZI</name>
<keyword evidence="1" id="KW-0732">Signal</keyword>
<evidence type="ECO:0000256" key="1">
    <source>
        <dbReference type="SAM" id="SignalP"/>
    </source>
</evidence>